<name>A0AAV1LDX8_9NEOP</name>
<gene>
    <name evidence="2" type="ORF">PARMNEM_LOCUS12287</name>
</gene>
<proteinExistence type="predicted"/>
<evidence type="ECO:0000259" key="1">
    <source>
        <dbReference type="Pfam" id="PF13358"/>
    </source>
</evidence>
<dbReference type="Proteomes" id="UP001314205">
    <property type="component" value="Unassembled WGS sequence"/>
</dbReference>
<feature type="domain" description="Tc1-like transposase DDE" evidence="1">
    <location>
        <begin position="17"/>
        <end position="124"/>
    </location>
</feature>
<keyword evidence="3" id="KW-1185">Reference proteome</keyword>
<organism evidence="2 3">
    <name type="scientific">Parnassius mnemosyne</name>
    <name type="common">clouded apollo</name>
    <dbReference type="NCBI Taxonomy" id="213953"/>
    <lineage>
        <taxon>Eukaryota</taxon>
        <taxon>Metazoa</taxon>
        <taxon>Ecdysozoa</taxon>
        <taxon>Arthropoda</taxon>
        <taxon>Hexapoda</taxon>
        <taxon>Insecta</taxon>
        <taxon>Pterygota</taxon>
        <taxon>Neoptera</taxon>
        <taxon>Endopterygota</taxon>
        <taxon>Lepidoptera</taxon>
        <taxon>Glossata</taxon>
        <taxon>Ditrysia</taxon>
        <taxon>Papilionoidea</taxon>
        <taxon>Papilionidae</taxon>
        <taxon>Parnassiinae</taxon>
        <taxon>Parnassini</taxon>
        <taxon>Parnassius</taxon>
        <taxon>Driopa</taxon>
    </lineage>
</organism>
<dbReference type="EMBL" id="CAVLGL010000087">
    <property type="protein sequence ID" value="CAK1592282.1"/>
    <property type="molecule type" value="Genomic_DNA"/>
</dbReference>
<dbReference type="GO" id="GO:0003676">
    <property type="term" value="F:nucleic acid binding"/>
    <property type="evidence" value="ECO:0007669"/>
    <property type="project" value="InterPro"/>
</dbReference>
<comment type="caution">
    <text evidence="2">The sequence shown here is derived from an EMBL/GenBank/DDBJ whole genome shotgun (WGS) entry which is preliminary data.</text>
</comment>
<protein>
    <recommendedName>
        <fullName evidence="1">Tc1-like transposase DDE domain-containing protein</fullName>
    </recommendedName>
</protein>
<evidence type="ECO:0000313" key="2">
    <source>
        <dbReference type="EMBL" id="CAK1592282.1"/>
    </source>
</evidence>
<accession>A0AAV1LDX8</accession>
<dbReference type="Gene3D" id="3.30.420.10">
    <property type="entry name" value="Ribonuclease H-like superfamily/Ribonuclease H"/>
    <property type="match status" value="1"/>
</dbReference>
<sequence length="188" mass="21818">MDGERCLNWFINIMPKLQPGSVVVMDNNPYHSVRVEKIPTTSWNKQQIIDWLQSKRKSMDMTYLKKELLMKVAEIAPQYNKYLIDETAKCNGITILRLPPYHCKLNPIELVWAQIKNYVGANNSTFKMSDIKKLLHDAIALIGANRWKKCCDHVIRKENTMWNLDDIMELAEQNSFIINVTGESSDTD</sequence>
<dbReference type="InterPro" id="IPR038717">
    <property type="entry name" value="Tc1-like_DDE_dom"/>
</dbReference>
<evidence type="ECO:0000313" key="3">
    <source>
        <dbReference type="Proteomes" id="UP001314205"/>
    </source>
</evidence>
<dbReference type="PANTHER" id="PTHR33939:SF1">
    <property type="entry name" value="DUF4371 DOMAIN-CONTAINING PROTEIN"/>
    <property type="match status" value="1"/>
</dbReference>
<dbReference type="InterPro" id="IPR036397">
    <property type="entry name" value="RNaseH_sf"/>
</dbReference>
<dbReference type="Pfam" id="PF13358">
    <property type="entry name" value="DDE_3"/>
    <property type="match status" value="1"/>
</dbReference>
<dbReference type="AlphaFoldDB" id="A0AAV1LDX8"/>
<dbReference type="PANTHER" id="PTHR33939">
    <property type="entry name" value="PROTEIN CBG22215"/>
    <property type="match status" value="1"/>
</dbReference>
<reference evidence="2 3" key="1">
    <citation type="submission" date="2023-11" db="EMBL/GenBank/DDBJ databases">
        <authorList>
            <person name="Hedman E."/>
            <person name="Englund M."/>
            <person name="Stromberg M."/>
            <person name="Nyberg Akerstrom W."/>
            <person name="Nylinder S."/>
            <person name="Jareborg N."/>
            <person name="Kallberg Y."/>
            <person name="Kronander E."/>
        </authorList>
    </citation>
    <scope>NUCLEOTIDE SEQUENCE [LARGE SCALE GENOMIC DNA]</scope>
</reference>